<accession>A0A3S0VB43</accession>
<dbReference type="InterPro" id="IPR049945">
    <property type="entry name" value="AAA_22"/>
</dbReference>
<reference evidence="2 3" key="1">
    <citation type="submission" date="2018-12" db="EMBL/GenBank/DDBJ databases">
        <title>Legionella sp,whole genome shotgun sequence.</title>
        <authorList>
            <person name="Wu H."/>
        </authorList>
    </citation>
    <scope>NUCLEOTIDE SEQUENCE [LARGE SCALE GENOMIC DNA]</scope>
    <source>
        <strain evidence="3">km714</strain>
    </source>
</reference>
<dbReference type="PROSITE" id="PS51724">
    <property type="entry name" value="SPOR"/>
    <property type="match status" value="1"/>
</dbReference>
<protein>
    <recommendedName>
        <fullName evidence="1">SPOR domain-containing protein</fullName>
    </recommendedName>
</protein>
<dbReference type="InterPro" id="IPR007730">
    <property type="entry name" value="SPOR-like_dom"/>
</dbReference>
<dbReference type="PANTHER" id="PTHR35894">
    <property type="entry name" value="GENERAL SECRETION PATHWAY PROTEIN A-RELATED"/>
    <property type="match status" value="1"/>
</dbReference>
<dbReference type="InterPro" id="IPR027417">
    <property type="entry name" value="P-loop_NTPase"/>
</dbReference>
<organism evidence="2 3">
    <name type="scientific">Legionella septentrionalis</name>
    <dbReference type="NCBI Taxonomy" id="2498109"/>
    <lineage>
        <taxon>Bacteria</taxon>
        <taxon>Pseudomonadati</taxon>
        <taxon>Pseudomonadota</taxon>
        <taxon>Gammaproteobacteria</taxon>
        <taxon>Legionellales</taxon>
        <taxon>Legionellaceae</taxon>
        <taxon>Legionella</taxon>
    </lineage>
</organism>
<dbReference type="InterPro" id="IPR052026">
    <property type="entry name" value="ExeA_AAA_ATPase_DNA-bind"/>
</dbReference>
<dbReference type="AlphaFoldDB" id="A0A3S0VB43"/>
<dbReference type="GO" id="GO:0016887">
    <property type="term" value="F:ATP hydrolysis activity"/>
    <property type="evidence" value="ECO:0007669"/>
    <property type="project" value="InterPro"/>
</dbReference>
<evidence type="ECO:0000259" key="1">
    <source>
        <dbReference type="PROSITE" id="PS51724"/>
    </source>
</evidence>
<dbReference type="Pfam" id="PF05036">
    <property type="entry name" value="SPOR"/>
    <property type="match status" value="1"/>
</dbReference>
<dbReference type="Gene3D" id="3.40.50.300">
    <property type="entry name" value="P-loop containing nucleotide triphosphate hydrolases"/>
    <property type="match status" value="1"/>
</dbReference>
<comment type="caution">
    <text evidence="2">The sequence shown here is derived from an EMBL/GenBank/DDBJ whole genome shotgun (WGS) entry which is preliminary data.</text>
</comment>
<feature type="domain" description="SPOR" evidence="1">
    <location>
        <begin position="403"/>
        <end position="480"/>
    </location>
</feature>
<dbReference type="InterPro" id="IPR036680">
    <property type="entry name" value="SPOR-like_sf"/>
</dbReference>
<dbReference type="EMBL" id="RZGR01000007">
    <property type="protein sequence ID" value="RUQ89447.1"/>
    <property type="molecule type" value="Genomic_DNA"/>
</dbReference>
<dbReference type="Pfam" id="PF13401">
    <property type="entry name" value="AAA_22"/>
    <property type="match status" value="1"/>
</dbReference>
<gene>
    <name evidence="2" type="ORF">EKM59_03340</name>
</gene>
<evidence type="ECO:0000313" key="3">
    <source>
        <dbReference type="Proteomes" id="UP000288012"/>
    </source>
</evidence>
<proteinExistence type="predicted"/>
<dbReference type="PANTHER" id="PTHR35894:SF7">
    <property type="entry name" value="GENERAL SECRETION PATHWAY PROTEIN A-RELATED"/>
    <property type="match status" value="1"/>
</dbReference>
<keyword evidence="3" id="KW-1185">Reference proteome</keyword>
<evidence type="ECO:0000313" key="2">
    <source>
        <dbReference type="EMBL" id="RUQ89447.1"/>
    </source>
</evidence>
<sequence>MSDGTIQFNADQLIDHDNLYKPASWLNKITFINHLVKGCNNILISVLGEQGSGKTTFAALLSENLDKEITSCLITASPLFNQGLFLSQLAVQLRHNGEVTLANIVGKSQAEKEHTLLIIDDAHYLSEAFISEILSVAKSQGEEAYFHVCLISNFSLVQVLNNLGQDSKDMIHSLELGHLTEQETKVYVLHRLLSQSSFLKDEYLKQFYQLTEGNILGINTQLAGFFHNGCMPKSKGVFFNKTAKRVTLVGSAIIVALGVAFFLQPQNQLPVETALALNAVQPAQETIANVKAIADPVLDSNIPRYDMASTVQYIQPAPLRRAELAFYSEEEDVNNNLVVMDKVVVIPQVAQAKAHQLLEQESTSVAQVVPMGGEIKANKLEIKKPVLKIADVKPKKPVMMQHKTPPGQFTIQLLASHSISALKDFAKIHRLADAKIRRAQRQGNAWYVLTIGEYKQKESANQAAYQLSKEIAKLKPWIRQLSDLQDIG</sequence>
<dbReference type="Proteomes" id="UP000288012">
    <property type="component" value="Unassembled WGS sequence"/>
</dbReference>
<dbReference type="RefSeq" id="WP_127111136.1">
    <property type="nucleotide sequence ID" value="NZ_RZGR01000007.1"/>
</dbReference>
<dbReference type="Gene3D" id="3.30.70.1070">
    <property type="entry name" value="Sporulation related repeat"/>
    <property type="match status" value="1"/>
</dbReference>
<name>A0A3S0VB43_9GAMM</name>
<dbReference type="SUPFAM" id="SSF52540">
    <property type="entry name" value="P-loop containing nucleoside triphosphate hydrolases"/>
    <property type="match status" value="1"/>
</dbReference>
<dbReference type="GO" id="GO:0042834">
    <property type="term" value="F:peptidoglycan binding"/>
    <property type="evidence" value="ECO:0007669"/>
    <property type="project" value="InterPro"/>
</dbReference>